<name>A0A344TQZ5_9BACT</name>
<dbReference type="GO" id="GO:0016788">
    <property type="term" value="F:hydrolase activity, acting on ester bonds"/>
    <property type="evidence" value="ECO:0007669"/>
    <property type="project" value="UniProtKB-ARBA"/>
</dbReference>
<keyword evidence="2" id="KW-0378">Hydrolase</keyword>
<evidence type="ECO:0000313" key="4">
    <source>
        <dbReference type="EMBL" id="AXE21066.1"/>
    </source>
</evidence>
<dbReference type="InterPro" id="IPR036514">
    <property type="entry name" value="SGNH_hydro_sf"/>
</dbReference>
<dbReference type="PANTHER" id="PTHR43695">
    <property type="entry name" value="PUTATIVE (AFU_ORTHOLOGUE AFUA_2G17250)-RELATED"/>
    <property type="match status" value="1"/>
</dbReference>
<accession>A0A344TQZ5</accession>
<evidence type="ECO:0000256" key="2">
    <source>
        <dbReference type="ARBA" id="ARBA00022801"/>
    </source>
</evidence>
<dbReference type="Pfam" id="PF13472">
    <property type="entry name" value="Lipase_GDSL_2"/>
    <property type="match status" value="1"/>
</dbReference>
<dbReference type="RefSeq" id="WP_114069828.1">
    <property type="nucleotide sequence ID" value="NZ_CP030850.1"/>
</dbReference>
<comment type="similarity">
    <text evidence="1">Belongs to the 'GDSL' lipolytic enzyme family.</text>
</comment>
<dbReference type="AlphaFoldDB" id="A0A344TQZ5"/>
<dbReference type="InterPro" id="IPR037459">
    <property type="entry name" value="RhgT-like"/>
</dbReference>
<reference evidence="4 5" key="1">
    <citation type="submission" date="2018-07" db="EMBL/GenBank/DDBJ databases">
        <title>Genome sequencing of Runella.</title>
        <authorList>
            <person name="Baek M.-G."/>
            <person name="Yi H."/>
        </authorList>
    </citation>
    <scope>NUCLEOTIDE SEQUENCE [LARGE SCALE GENOMIC DNA]</scope>
    <source>
        <strain evidence="4 5">HYN0085</strain>
    </source>
</reference>
<sequence length="260" mass="28979">MKTIYSLFASILLFWGIIAAVSPKPTLYIIGDSTVKNGSGKGQDNMWGWGSFLHEHFDTTRIHLENHAIGGRSSRTFITEGRWDKILTNLKPGDFVIMQFGHNDNSAINDSTRARGTIKGLGEETEEIDNILTKKHEIVHSYGWYMRKYVAETKAKGAIPIICSPVPRNSWREGKIATSEAGHRQWAEAVAVSGGAFYIDLFGLIVPQYEALGEEKVKTEFFTLKDNTHTNEAGAKLNTASVVKGLKSLKKCSLKQYLKK</sequence>
<keyword evidence="5" id="KW-1185">Reference proteome</keyword>
<organism evidence="4 5">
    <name type="scientific">Runella rosea</name>
    <dbReference type="NCBI Taxonomy" id="2259595"/>
    <lineage>
        <taxon>Bacteria</taxon>
        <taxon>Pseudomonadati</taxon>
        <taxon>Bacteroidota</taxon>
        <taxon>Cytophagia</taxon>
        <taxon>Cytophagales</taxon>
        <taxon>Spirosomataceae</taxon>
        <taxon>Runella</taxon>
    </lineage>
</organism>
<gene>
    <name evidence="4" type="ORF">DR864_26680</name>
</gene>
<evidence type="ECO:0000259" key="3">
    <source>
        <dbReference type="Pfam" id="PF13472"/>
    </source>
</evidence>
<dbReference type="Gene3D" id="3.40.50.1110">
    <property type="entry name" value="SGNH hydrolase"/>
    <property type="match status" value="1"/>
</dbReference>
<dbReference type="Proteomes" id="UP000251993">
    <property type="component" value="Chromosome"/>
</dbReference>
<proteinExistence type="inferred from homology"/>
<dbReference type="InterPro" id="IPR013830">
    <property type="entry name" value="SGNH_hydro"/>
</dbReference>
<evidence type="ECO:0000256" key="1">
    <source>
        <dbReference type="ARBA" id="ARBA00008668"/>
    </source>
</evidence>
<dbReference type="PANTHER" id="PTHR43695:SF1">
    <property type="entry name" value="RHAMNOGALACTURONAN ACETYLESTERASE"/>
    <property type="match status" value="1"/>
</dbReference>
<dbReference type="CDD" id="cd01821">
    <property type="entry name" value="Rhamnogalacturan_acetylesterase_like"/>
    <property type="match status" value="1"/>
</dbReference>
<evidence type="ECO:0000313" key="5">
    <source>
        <dbReference type="Proteomes" id="UP000251993"/>
    </source>
</evidence>
<feature type="domain" description="SGNH hydrolase-type esterase" evidence="3">
    <location>
        <begin position="30"/>
        <end position="236"/>
    </location>
</feature>
<dbReference type="OrthoDB" id="9807041at2"/>
<dbReference type="SUPFAM" id="SSF52266">
    <property type="entry name" value="SGNH hydrolase"/>
    <property type="match status" value="1"/>
</dbReference>
<dbReference type="EMBL" id="CP030850">
    <property type="protein sequence ID" value="AXE21066.1"/>
    <property type="molecule type" value="Genomic_DNA"/>
</dbReference>
<dbReference type="KEGG" id="run:DR864_26680"/>
<protein>
    <submittedName>
        <fullName evidence="4">Lysophospholipase</fullName>
    </submittedName>
</protein>